<evidence type="ECO:0000313" key="15">
    <source>
        <dbReference type="Proteomes" id="UP000178570"/>
    </source>
</evidence>
<comment type="similarity">
    <text evidence="2 10">Belongs to the ABC-4 integral membrane protein family. FtsX subfamily.</text>
</comment>
<evidence type="ECO:0000256" key="1">
    <source>
        <dbReference type="ARBA" id="ARBA00004651"/>
    </source>
</evidence>
<dbReference type="InterPro" id="IPR003838">
    <property type="entry name" value="ABC3_permease_C"/>
</dbReference>
<gene>
    <name evidence="14" type="ORF">A2570_03140</name>
</gene>
<dbReference type="PANTHER" id="PTHR47755:SF1">
    <property type="entry name" value="CELL DIVISION PROTEIN FTSX"/>
    <property type="match status" value="1"/>
</dbReference>
<evidence type="ECO:0000256" key="10">
    <source>
        <dbReference type="PIRNR" id="PIRNR003097"/>
    </source>
</evidence>
<evidence type="ECO:0000256" key="8">
    <source>
        <dbReference type="ARBA" id="ARBA00023136"/>
    </source>
</evidence>
<dbReference type="Proteomes" id="UP000178570">
    <property type="component" value="Unassembled WGS sequence"/>
</dbReference>
<evidence type="ECO:0000256" key="2">
    <source>
        <dbReference type="ARBA" id="ARBA00007379"/>
    </source>
</evidence>
<dbReference type="PIRSF" id="PIRSF003097">
    <property type="entry name" value="FtsX"/>
    <property type="match status" value="1"/>
</dbReference>
<dbReference type="GO" id="GO:0005886">
    <property type="term" value="C:plasma membrane"/>
    <property type="evidence" value="ECO:0007669"/>
    <property type="project" value="UniProtKB-SubCell"/>
</dbReference>
<feature type="transmembrane region" description="Helical" evidence="11">
    <location>
        <begin position="274"/>
        <end position="297"/>
    </location>
</feature>
<evidence type="ECO:0000256" key="9">
    <source>
        <dbReference type="ARBA" id="ARBA00023306"/>
    </source>
</evidence>
<protein>
    <recommendedName>
        <fullName evidence="3 10">Cell division protein FtsX</fullName>
    </recommendedName>
</protein>
<organism evidence="14 15">
    <name type="scientific">Candidatus Brennerbacteria bacterium RIFOXYD1_FULL_41_16</name>
    <dbReference type="NCBI Taxonomy" id="1797529"/>
    <lineage>
        <taxon>Bacteria</taxon>
        <taxon>Candidatus Brenneribacteriota</taxon>
    </lineage>
</organism>
<evidence type="ECO:0000256" key="5">
    <source>
        <dbReference type="ARBA" id="ARBA00022618"/>
    </source>
</evidence>
<comment type="caution">
    <text evidence="14">The sequence shown here is derived from an EMBL/GenBank/DDBJ whole genome shotgun (WGS) entry which is preliminary data.</text>
</comment>
<keyword evidence="4 10" id="KW-1003">Cell membrane</keyword>
<dbReference type="InterPro" id="IPR004513">
    <property type="entry name" value="FtsX"/>
</dbReference>
<feature type="transmembrane region" description="Helical" evidence="11">
    <location>
        <begin position="179"/>
        <end position="206"/>
    </location>
</feature>
<evidence type="ECO:0000259" key="12">
    <source>
        <dbReference type="Pfam" id="PF02687"/>
    </source>
</evidence>
<keyword evidence="8 10" id="KW-0472">Membrane</keyword>
<dbReference type="EMBL" id="MHHY01000009">
    <property type="protein sequence ID" value="OGY40250.1"/>
    <property type="molecule type" value="Genomic_DNA"/>
</dbReference>
<proteinExistence type="inferred from homology"/>
<dbReference type="InterPro" id="IPR040690">
    <property type="entry name" value="FtsX_ECD"/>
</dbReference>
<reference evidence="14 15" key="1">
    <citation type="journal article" date="2016" name="Nat. Commun.">
        <title>Thousands of microbial genomes shed light on interconnected biogeochemical processes in an aquifer system.</title>
        <authorList>
            <person name="Anantharaman K."/>
            <person name="Brown C.T."/>
            <person name="Hug L.A."/>
            <person name="Sharon I."/>
            <person name="Castelle C.J."/>
            <person name="Probst A.J."/>
            <person name="Thomas B.C."/>
            <person name="Singh A."/>
            <person name="Wilkins M.J."/>
            <person name="Karaoz U."/>
            <person name="Brodie E.L."/>
            <person name="Williams K.H."/>
            <person name="Hubbard S.S."/>
            <person name="Banfield J.F."/>
        </authorList>
    </citation>
    <scope>NUCLEOTIDE SEQUENCE [LARGE SCALE GENOMIC DNA]</scope>
</reference>
<keyword evidence="9 10" id="KW-0131">Cell cycle</keyword>
<evidence type="ECO:0000256" key="11">
    <source>
        <dbReference type="SAM" id="Phobius"/>
    </source>
</evidence>
<feature type="domain" description="FtsX extracellular" evidence="13">
    <location>
        <begin position="61"/>
        <end position="149"/>
    </location>
</feature>
<keyword evidence="7 11" id="KW-1133">Transmembrane helix</keyword>
<accession>A0A1G1XKW4</accession>
<sequence length="305" mass="34843">MILVAFRRIFKAGWQNFSRNLWLSVATVGIMMVALFVFSSLVLFNFFTSEIIEIIRNKIDLSVYFDANIDESEIFRVKDILAQLPDVERVEYLSREEALKTFNERHSNNDVVRRALEELGINPLQASLNIKVDQGGSYETVVAFIEGAPFKALISKVNFTENKLIIERLNNIVSAIQRFGWGVIFVFAGLAVLVAFNSVRMAIYSFKEEINVMRLVGASRWFIRGPFMVMGLVVSLIASAIVFLIIWLAVLGFGPRINAFVPEISFNEFFSENFFRILFLQTLAGIGIMFFSVYLAFNKYLKEEN</sequence>
<feature type="transmembrane region" description="Helical" evidence="11">
    <location>
        <begin position="227"/>
        <end position="254"/>
    </location>
</feature>
<name>A0A1G1XKW4_9BACT</name>
<evidence type="ECO:0000256" key="6">
    <source>
        <dbReference type="ARBA" id="ARBA00022692"/>
    </source>
</evidence>
<evidence type="ECO:0000313" key="14">
    <source>
        <dbReference type="EMBL" id="OGY40250.1"/>
    </source>
</evidence>
<feature type="transmembrane region" description="Helical" evidence="11">
    <location>
        <begin position="21"/>
        <end position="47"/>
    </location>
</feature>
<dbReference type="Pfam" id="PF18075">
    <property type="entry name" value="FtsX_ECD"/>
    <property type="match status" value="1"/>
</dbReference>
<dbReference type="PANTHER" id="PTHR47755">
    <property type="entry name" value="CELL DIVISION PROTEIN FTSX"/>
    <property type="match status" value="1"/>
</dbReference>
<dbReference type="STRING" id="1797529.A2570_03140"/>
<dbReference type="AlphaFoldDB" id="A0A1G1XKW4"/>
<evidence type="ECO:0000256" key="3">
    <source>
        <dbReference type="ARBA" id="ARBA00021907"/>
    </source>
</evidence>
<dbReference type="Pfam" id="PF02687">
    <property type="entry name" value="FtsX"/>
    <property type="match status" value="1"/>
</dbReference>
<evidence type="ECO:0000259" key="13">
    <source>
        <dbReference type="Pfam" id="PF18075"/>
    </source>
</evidence>
<evidence type="ECO:0000256" key="7">
    <source>
        <dbReference type="ARBA" id="ARBA00022989"/>
    </source>
</evidence>
<evidence type="ECO:0000256" key="4">
    <source>
        <dbReference type="ARBA" id="ARBA00022475"/>
    </source>
</evidence>
<keyword evidence="5 10" id="KW-0132">Cell division</keyword>
<feature type="domain" description="ABC3 transporter permease C-terminal" evidence="12">
    <location>
        <begin position="183"/>
        <end position="303"/>
    </location>
</feature>
<comment type="subcellular location">
    <subcellularLocation>
        <location evidence="1">Cell membrane</location>
        <topology evidence="1">Multi-pass membrane protein</topology>
    </subcellularLocation>
</comment>
<keyword evidence="6 11" id="KW-0812">Transmembrane</keyword>
<dbReference type="Gene3D" id="3.30.70.3040">
    <property type="match status" value="1"/>
</dbReference>
<dbReference type="GO" id="GO:0051301">
    <property type="term" value="P:cell division"/>
    <property type="evidence" value="ECO:0007669"/>
    <property type="project" value="UniProtKB-KW"/>
</dbReference>